<evidence type="ECO:0000313" key="3">
    <source>
        <dbReference type="Proteomes" id="UP000601099"/>
    </source>
</evidence>
<reference evidence="2 3" key="1">
    <citation type="submission" date="2020-11" db="EMBL/GenBank/DDBJ databases">
        <title>Hymenobacter sp.</title>
        <authorList>
            <person name="Kim M.K."/>
        </authorList>
    </citation>
    <scope>NUCLEOTIDE SEQUENCE [LARGE SCALE GENOMIC DNA]</scope>
    <source>
        <strain evidence="2 3">BT594</strain>
    </source>
</reference>
<feature type="coiled-coil region" evidence="1">
    <location>
        <begin position="335"/>
        <end position="369"/>
    </location>
</feature>
<keyword evidence="1" id="KW-0175">Coiled coil</keyword>
<keyword evidence="3" id="KW-1185">Reference proteome</keyword>
<evidence type="ECO:0000256" key="1">
    <source>
        <dbReference type="SAM" id="Coils"/>
    </source>
</evidence>
<feature type="coiled-coil region" evidence="1">
    <location>
        <begin position="181"/>
        <end position="236"/>
    </location>
</feature>
<organism evidence="2 3">
    <name type="scientific">Hymenobacter guriensis</name>
    <dbReference type="NCBI Taxonomy" id="2793065"/>
    <lineage>
        <taxon>Bacteria</taxon>
        <taxon>Pseudomonadati</taxon>
        <taxon>Bacteroidota</taxon>
        <taxon>Cytophagia</taxon>
        <taxon>Cytophagales</taxon>
        <taxon>Hymenobacteraceae</taxon>
        <taxon>Hymenobacter</taxon>
    </lineage>
</organism>
<comment type="caution">
    <text evidence="2">The sequence shown here is derived from an EMBL/GenBank/DDBJ whole genome shotgun (WGS) entry which is preliminary data.</text>
</comment>
<proteinExistence type="predicted"/>
<accession>A0ABS0L6K2</accession>
<protein>
    <submittedName>
        <fullName evidence="2">Uncharacterized protein</fullName>
    </submittedName>
</protein>
<sequence length="524" mass="60712">MKSIYYTFGAQPHQLHPTWQAAEVISIVRFTVDRVPYSMMKQGGFYTLFNHNGEIEFQSTKVSELSTILAVLFDFKLKLVNQKTEIITPPPAYLFLPYYIDQDLGWAKNWASFDRLYLPNAKGDLISYHTGLKPNEYFEAKGEIKLIDDKVKTLSTEEKIVKGLLANLKEKIAKNEFIVNIEEFQKEISELLLVCEQVNSDQNKIKHKLAHDYNTKASIESQLQITRRALEETQDDYNYATDVLEDFVECPSCGAEYKNSFAERFEMAQDEKKCIDLITELKEELETVDASIKETSTLFSSNNFLIVDIEKRLGAKKEEVKLRDLIASEGKREIKNMLIEEVEQYTKRLKNVLVEKKRYEDTIKELDDKERKEAINEKYLRYMSTFLKGLNVRSLQEKFYKSMSSTIKESGSAKPRALMAYYYSILHLVREYGSSAFCPIVIDAPNQQGQDKENLPLMLKFIIDNQPKNTQLILAIEETHDIDFGAQMVTLTHKSRLLDPEQFDTVSERMHPFLIRAAQYSQAQ</sequence>
<gene>
    <name evidence="2" type="ORF">I5L79_19515</name>
</gene>
<name>A0ABS0L6K2_9BACT</name>
<dbReference type="EMBL" id="JADWYK010000016">
    <property type="protein sequence ID" value="MBG8555742.1"/>
    <property type="molecule type" value="Genomic_DNA"/>
</dbReference>
<evidence type="ECO:0000313" key="2">
    <source>
        <dbReference type="EMBL" id="MBG8555742.1"/>
    </source>
</evidence>
<dbReference type="Proteomes" id="UP000601099">
    <property type="component" value="Unassembled WGS sequence"/>
</dbReference>